<dbReference type="PANTHER" id="PTHR11848:SF262">
    <property type="entry name" value="LD29161P"/>
    <property type="match status" value="1"/>
</dbReference>
<organism evidence="10">
    <name type="scientific">Timema genevievae</name>
    <name type="common">Walking stick</name>
    <dbReference type="NCBI Taxonomy" id="629358"/>
    <lineage>
        <taxon>Eukaryota</taxon>
        <taxon>Metazoa</taxon>
        <taxon>Ecdysozoa</taxon>
        <taxon>Arthropoda</taxon>
        <taxon>Hexapoda</taxon>
        <taxon>Insecta</taxon>
        <taxon>Pterygota</taxon>
        <taxon>Neoptera</taxon>
        <taxon>Polyneoptera</taxon>
        <taxon>Phasmatodea</taxon>
        <taxon>Timematodea</taxon>
        <taxon>Timematoidea</taxon>
        <taxon>Timematidae</taxon>
        <taxon>Timema</taxon>
    </lineage>
</organism>
<protein>
    <recommendedName>
        <fullName evidence="9">TGF-beta family profile domain-containing protein</fullName>
    </recommendedName>
</protein>
<evidence type="ECO:0000256" key="7">
    <source>
        <dbReference type="SAM" id="MobiDB-lite"/>
    </source>
</evidence>
<name>A0A7R9K0V4_TIMGE</name>
<dbReference type="PROSITE" id="PS00250">
    <property type="entry name" value="TGF_BETA_1"/>
    <property type="match status" value="1"/>
</dbReference>
<accession>A0A7R9K0V4</accession>
<gene>
    <name evidence="10" type="ORF">TGEB3V08_LOCUS6421</name>
</gene>
<keyword evidence="8" id="KW-0812">Transmembrane</keyword>
<feature type="domain" description="TGF-beta family profile" evidence="9">
    <location>
        <begin position="445"/>
        <end position="551"/>
    </location>
</feature>
<evidence type="ECO:0000313" key="10">
    <source>
        <dbReference type="EMBL" id="CAD7596475.1"/>
    </source>
</evidence>
<dbReference type="InterPro" id="IPR029034">
    <property type="entry name" value="Cystine-knot_cytokine"/>
</dbReference>
<sequence>MVSAFGIRKNVLVAISVYLYFTALVFGSVNNRSDTFKNGGNKSSKVKTNVNVRSTSQRSSVEREQDSSKTTDSVEDSSEEQLQPDVDTSKEKVAESIIFDSDNTCSRSCLEKEERKKVTVEAIKKNILTKLGLERPPEISTKHRLNGRVVRQMLRNGLMKPILMKEAEMQGDEPFYEPEEEDLQWKGFDTEGDDFHVFPKKVFALAHTAPECRGWDTIYDFTFSKDTTLQNAEAGTPSTTSPSLKTQLYRCLFVTAPECRGWDTIYEFIFSKDTMRAKVSKAQIWIYLRGAKYYNLREVMYWNATTSLWGQDYYHYNTSFEGQEYFNTTATRGGPHHVPHHLLPHDRRQAGNATWTDPVVDVAVRVKWLYRLPDGSHKTVSVSSSKQQLPQGEGGWIQIHVTEFVSFWFSSFASSLMSAIEVLNFSEDKITLTEKNEQLTEVPPILEVSANCDGTKDEKRCCRYPLTFDFEKFGWDWIIAPKKYEAHGCFGECPYVFQQKYPYTHIASMENRTPCCIPSKMSSISILHFDNNSNILLSTIPGMVVETDNSSRARGAEATEELYAPKRSKATIETQINHGPILSSNSGPQTEVEGEASIIIQNPELSRPTAFMLLSVASYSLLNAELSLAAAVGHFSGVVYSSGAFRLQPRLVKLVENSCPRGESTFSLPPLFLLLCVVIDINGGSSGDVKEFRGGENDAPGLPTLRLGYPYKTNKWDTQYATTSGCYGA</sequence>
<dbReference type="SUPFAM" id="SSF57501">
    <property type="entry name" value="Cystine-knot cytokines"/>
    <property type="match status" value="1"/>
</dbReference>
<dbReference type="SMART" id="SM00204">
    <property type="entry name" value="TGFB"/>
    <property type="match status" value="1"/>
</dbReference>
<evidence type="ECO:0000256" key="5">
    <source>
        <dbReference type="ARBA" id="ARBA00023157"/>
    </source>
</evidence>
<dbReference type="EMBL" id="OE841616">
    <property type="protein sequence ID" value="CAD7596475.1"/>
    <property type="molecule type" value="Genomic_DNA"/>
</dbReference>
<feature type="compositionally biased region" description="Polar residues" evidence="7">
    <location>
        <begin position="36"/>
        <end position="59"/>
    </location>
</feature>
<keyword evidence="3" id="KW-0964">Secreted</keyword>
<feature type="compositionally biased region" description="Basic and acidic residues" evidence="7">
    <location>
        <begin position="60"/>
        <end position="69"/>
    </location>
</feature>
<evidence type="ECO:0000256" key="8">
    <source>
        <dbReference type="SAM" id="Phobius"/>
    </source>
</evidence>
<dbReference type="GO" id="GO:0008083">
    <property type="term" value="F:growth factor activity"/>
    <property type="evidence" value="ECO:0007669"/>
    <property type="project" value="UniProtKB-KW"/>
</dbReference>
<dbReference type="Gene3D" id="2.60.120.970">
    <property type="match status" value="1"/>
</dbReference>
<dbReference type="InterPro" id="IPR001839">
    <property type="entry name" value="TGF-b_C"/>
</dbReference>
<dbReference type="AlphaFoldDB" id="A0A7R9K0V4"/>
<proteinExistence type="inferred from homology"/>
<reference evidence="10" key="1">
    <citation type="submission" date="2020-11" db="EMBL/GenBank/DDBJ databases">
        <authorList>
            <person name="Tran Van P."/>
        </authorList>
    </citation>
    <scope>NUCLEOTIDE SEQUENCE</scope>
</reference>
<evidence type="ECO:0000259" key="9">
    <source>
        <dbReference type="PROSITE" id="PS51362"/>
    </source>
</evidence>
<evidence type="ECO:0000256" key="1">
    <source>
        <dbReference type="ARBA" id="ARBA00004613"/>
    </source>
</evidence>
<dbReference type="InterPro" id="IPR017948">
    <property type="entry name" value="TGFb_CS"/>
</dbReference>
<feature type="transmembrane region" description="Helical" evidence="8">
    <location>
        <begin position="12"/>
        <end position="29"/>
    </location>
</feature>
<dbReference type="Pfam" id="PF00019">
    <property type="entry name" value="TGF_beta"/>
    <property type="match status" value="1"/>
</dbReference>
<comment type="subcellular location">
    <subcellularLocation>
        <location evidence="1">Secreted</location>
    </subcellularLocation>
</comment>
<dbReference type="PROSITE" id="PS51362">
    <property type="entry name" value="TGF_BETA_2"/>
    <property type="match status" value="1"/>
</dbReference>
<evidence type="ECO:0000256" key="4">
    <source>
        <dbReference type="ARBA" id="ARBA00023030"/>
    </source>
</evidence>
<keyword evidence="5" id="KW-1015">Disulfide bond</keyword>
<keyword evidence="4 6" id="KW-0339">Growth factor</keyword>
<keyword evidence="8" id="KW-1133">Transmembrane helix</keyword>
<feature type="region of interest" description="Disordered" evidence="7">
    <location>
        <begin position="36"/>
        <end position="90"/>
    </location>
</feature>
<comment type="similarity">
    <text evidence="2 6">Belongs to the TGF-beta family.</text>
</comment>
<keyword evidence="8" id="KW-0472">Membrane</keyword>
<dbReference type="InterPro" id="IPR015615">
    <property type="entry name" value="TGF-beta-rel"/>
</dbReference>
<evidence type="ECO:0000256" key="6">
    <source>
        <dbReference type="RuleBase" id="RU000354"/>
    </source>
</evidence>
<dbReference type="GO" id="GO:0005125">
    <property type="term" value="F:cytokine activity"/>
    <property type="evidence" value="ECO:0007669"/>
    <property type="project" value="TreeGrafter"/>
</dbReference>
<dbReference type="CDD" id="cd13751">
    <property type="entry name" value="TGF_beta_GDF8_like"/>
    <property type="match status" value="1"/>
</dbReference>
<dbReference type="PANTHER" id="PTHR11848">
    <property type="entry name" value="TGF-BETA FAMILY"/>
    <property type="match status" value="1"/>
</dbReference>
<evidence type="ECO:0000256" key="3">
    <source>
        <dbReference type="ARBA" id="ARBA00022525"/>
    </source>
</evidence>
<dbReference type="GO" id="GO:0005615">
    <property type="term" value="C:extracellular space"/>
    <property type="evidence" value="ECO:0007669"/>
    <property type="project" value="TreeGrafter"/>
</dbReference>
<evidence type="ECO:0000256" key="2">
    <source>
        <dbReference type="ARBA" id="ARBA00006656"/>
    </source>
</evidence>
<dbReference type="Gene3D" id="2.10.90.10">
    <property type="entry name" value="Cystine-knot cytokines"/>
    <property type="match status" value="1"/>
</dbReference>